<proteinExistence type="predicted"/>
<sequence>MLDRAKKELSARNNDTIAEQFIVAENNVDRFLHAIESRTINFPNSQQLAWSCLTILVVTGELTRVDTELLARLYAPSVSVSMFHIASTGTTYFPVVRARLRLIPETNIMPPIKDLMHLSRVVLKSSDGNAA</sequence>
<comment type="caution">
    <text evidence="1">The sequence shown here is derived from an EMBL/GenBank/DDBJ whole genome shotgun (WGS) entry which is preliminary data.</text>
</comment>
<protein>
    <submittedName>
        <fullName evidence="1">Uncharacterized protein</fullName>
    </submittedName>
</protein>
<evidence type="ECO:0000313" key="2">
    <source>
        <dbReference type="Proteomes" id="UP000234190"/>
    </source>
</evidence>
<evidence type="ECO:0000313" key="1">
    <source>
        <dbReference type="EMBL" id="PLC49427.1"/>
    </source>
</evidence>
<accession>A0A2N4U358</accession>
<dbReference type="Proteomes" id="UP000234190">
    <property type="component" value="Unassembled WGS sequence"/>
</dbReference>
<dbReference type="AlphaFoldDB" id="A0A2N4U358"/>
<gene>
    <name evidence="1" type="ORF">CR159_12525</name>
</gene>
<reference evidence="1 2" key="1">
    <citation type="submission" date="2017-10" db="EMBL/GenBank/DDBJ databases">
        <title>Two draft genome sequences of Pusillimonas sp. strains isolated from a nitrate- and radionuclide-contaminated groundwater in Russia.</title>
        <authorList>
            <person name="Grouzdev D.S."/>
            <person name="Tourova T.P."/>
            <person name="Goeva M.A."/>
            <person name="Babich T.L."/>
            <person name="Sokolova D.S."/>
            <person name="Abdullin R."/>
            <person name="Poltaraus A.B."/>
            <person name="Toshchakov S.V."/>
            <person name="Nazina T.N."/>
        </authorList>
    </citation>
    <scope>NUCLEOTIDE SEQUENCE [LARGE SCALE GENOMIC DNA]</scope>
    <source>
        <strain evidence="1 2">JR1/69-3-13</strain>
    </source>
</reference>
<keyword evidence="2" id="KW-1185">Reference proteome</keyword>
<organism evidence="1 2">
    <name type="scientific">Pollutimonas subterranea</name>
    <dbReference type="NCBI Taxonomy" id="2045210"/>
    <lineage>
        <taxon>Bacteria</taxon>
        <taxon>Pseudomonadati</taxon>
        <taxon>Pseudomonadota</taxon>
        <taxon>Betaproteobacteria</taxon>
        <taxon>Burkholderiales</taxon>
        <taxon>Alcaligenaceae</taxon>
        <taxon>Pollutimonas</taxon>
    </lineage>
</organism>
<name>A0A2N4U358_9BURK</name>
<dbReference type="EMBL" id="PDNW01000010">
    <property type="protein sequence ID" value="PLC49427.1"/>
    <property type="molecule type" value="Genomic_DNA"/>
</dbReference>